<evidence type="ECO:0000256" key="2">
    <source>
        <dbReference type="SAM" id="Phobius"/>
    </source>
</evidence>
<keyword evidence="2" id="KW-0472">Membrane</keyword>
<evidence type="ECO:0000313" key="3">
    <source>
        <dbReference type="EMBL" id="ABG49662.1"/>
    </source>
</evidence>
<feature type="compositionally biased region" description="Polar residues" evidence="1">
    <location>
        <begin position="24"/>
        <end position="44"/>
    </location>
</feature>
<dbReference type="STRING" id="203124.Tery_0170"/>
<sequence>MSSESSRKPLPFEPAKSRKKQGKKLSSSPKTKVTEKQSTPNLSQKSKRVRAESSIPEIVSRRMISRMVLLSGTPLLLALLTFVFGYFIIINDLFTLPNQVILLVSISFFGLSVIGLSYGIFSASWDEDKKGSLLGLQELKTNFQRMKEAWKEAKSKS</sequence>
<reference evidence="3" key="1">
    <citation type="submission" date="2006-06" db="EMBL/GenBank/DDBJ databases">
        <title>Complete sequence of Trichodesmium erythraeum IMS101.</title>
        <authorList>
            <consortium name="US DOE Joint Genome Institute"/>
            <person name="Copeland A."/>
            <person name="Lucas S."/>
            <person name="Lapidus A."/>
            <person name="Barry K."/>
            <person name="Detter J.C."/>
            <person name="Glavina del Rio T."/>
            <person name="Hammon N."/>
            <person name="Israni S."/>
            <person name="Dalin E."/>
            <person name="Tice H."/>
            <person name="Pitluck S."/>
            <person name="Kiss H."/>
            <person name="Munk A.C."/>
            <person name="Brettin T."/>
            <person name="Bruce D."/>
            <person name="Han C."/>
            <person name="Tapia R."/>
            <person name="Gilna P."/>
            <person name="Schmutz J."/>
            <person name="Larimer F."/>
            <person name="Land M."/>
            <person name="Hauser L."/>
            <person name="Kyrpides N."/>
            <person name="Kim E."/>
            <person name="Richardson P."/>
        </authorList>
    </citation>
    <scope>NUCLEOTIDE SEQUENCE [LARGE SCALE GENOMIC DNA]</scope>
    <source>
        <strain evidence="3">IMS101</strain>
    </source>
</reference>
<feature type="region of interest" description="Disordered" evidence="1">
    <location>
        <begin position="1"/>
        <end position="49"/>
    </location>
</feature>
<name>Q11A12_TRIEI</name>
<dbReference type="Pfam" id="PF11947">
    <property type="entry name" value="DUF3464"/>
    <property type="match status" value="1"/>
</dbReference>
<evidence type="ECO:0000256" key="1">
    <source>
        <dbReference type="SAM" id="MobiDB-lite"/>
    </source>
</evidence>
<keyword evidence="2" id="KW-0812">Transmembrane</keyword>
<dbReference type="PANTHER" id="PTHR34575:SF1">
    <property type="entry name" value="PROTEIN PAM68, CHLOROPLASTIC"/>
    <property type="match status" value="1"/>
</dbReference>
<dbReference type="RefSeq" id="WP_011610060.1">
    <property type="nucleotide sequence ID" value="NC_008312.1"/>
</dbReference>
<dbReference type="PANTHER" id="PTHR34575">
    <property type="entry name" value="PROTEIN PAM68, CHLOROPLASTIC"/>
    <property type="match status" value="1"/>
</dbReference>
<evidence type="ECO:0008006" key="4">
    <source>
        <dbReference type="Google" id="ProtNLM"/>
    </source>
</evidence>
<dbReference type="EMBL" id="CP000393">
    <property type="protein sequence ID" value="ABG49662.1"/>
    <property type="molecule type" value="Genomic_DNA"/>
</dbReference>
<accession>Q11A12</accession>
<organism evidence="3">
    <name type="scientific">Trichodesmium erythraeum (strain IMS101)</name>
    <dbReference type="NCBI Taxonomy" id="203124"/>
    <lineage>
        <taxon>Bacteria</taxon>
        <taxon>Bacillati</taxon>
        <taxon>Cyanobacteriota</taxon>
        <taxon>Cyanophyceae</taxon>
        <taxon>Oscillatoriophycideae</taxon>
        <taxon>Oscillatoriales</taxon>
        <taxon>Microcoleaceae</taxon>
        <taxon>Trichodesmium</taxon>
    </lineage>
</organism>
<dbReference type="InterPro" id="IPR021855">
    <property type="entry name" value="PAM68-like"/>
</dbReference>
<keyword evidence="2" id="KW-1133">Transmembrane helix</keyword>
<dbReference type="HOGENOM" id="CLU_099250_1_0_3"/>
<gene>
    <name evidence="3" type="ordered locus">Tery_0170</name>
</gene>
<dbReference type="eggNOG" id="ENOG50314X7">
    <property type="taxonomic scope" value="Bacteria"/>
</dbReference>
<proteinExistence type="predicted"/>
<dbReference type="AlphaFoldDB" id="Q11A12"/>
<protein>
    <recommendedName>
        <fullName evidence="4">DUF3464 family protein</fullName>
    </recommendedName>
</protein>
<dbReference type="KEGG" id="ter:Tery_0170"/>
<feature type="transmembrane region" description="Helical" evidence="2">
    <location>
        <begin position="68"/>
        <end position="89"/>
    </location>
</feature>
<dbReference type="OrthoDB" id="467509at2"/>
<feature type="transmembrane region" description="Helical" evidence="2">
    <location>
        <begin position="101"/>
        <end position="121"/>
    </location>
</feature>